<comment type="caution">
    <text evidence="7">The sequence shown here is derived from an EMBL/GenBank/DDBJ whole genome shotgun (WGS) entry which is preliminary data.</text>
</comment>
<keyword evidence="3 5" id="KW-1133">Transmembrane helix</keyword>
<gene>
    <name evidence="7" type="ORF">GCM10009824_22940</name>
</gene>
<evidence type="ECO:0000256" key="2">
    <source>
        <dbReference type="ARBA" id="ARBA00022692"/>
    </source>
</evidence>
<feature type="transmembrane region" description="Helical" evidence="5">
    <location>
        <begin position="266"/>
        <end position="286"/>
    </location>
</feature>
<evidence type="ECO:0000256" key="1">
    <source>
        <dbReference type="ARBA" id="ARBA00004651"/>
    </source>
</evidence>
<keyword evidence="8" id="KW-1185">Reference proteome</keyword>
<organism evidence="7 8">
    <name type="scientific">Kocuria atrinae</name>
    <dbReference type="NCBI Taxonomy" id="592377"/>
    <lineage>
        <taxon>Bacteria</taxon>
        <taxon>Bacillati</taxon>
        <taxon>Actinomycetota</taxon>
        <taxon>Actinomycetes</taxon>
        <taxon>Micrococcales</taxon>
        <taxon>Micrococcaceae</taxon>
        <taxon>Kocuria</taxon>
    </lineage>
</organism>
<feature type="transmembrane region" description="Helical" evidence="5">
    <location>
        <begin position="54"/>
        <end position="77"/>
    </location>
</feature>
<feature type="transmembrane region" description="Helical" evidence="5">
    <location>
        <begin position="115"/>
        <end position="135"/>
    </location>
</feature>
<dbReference type="InterPro" id="IPR036259">
    <property type="entry name" value="MFS_trans_sf"/>
</dbReference>
<evidence type="ECO:0000313" key="7">
    <source>
        <dbReference type="EMBL" id="GAA2120900.1"/>
    </source>
</evidence>
<reference evidence="7 8" key="1">
    <citation type="journal article" date="2019" name="Int. J. Syst. Evol. Microbiol.">
        <title>The Global Catalogue of Microorganisms (GCM) 10K type strain sequencing project: providing services to taxonomists for standard genome sequencing and annotation.</title>
        <authorList>
            <consortium name="The Broad Institute Genomics Platform"/>
            <consortium name="The Broad Institute Genome Sequencing Center for Infectious Disease"/>
            <person name="Wu L."/>
            <person name="Ma J."/>
        </authorList>
    </citation>
    <scope>NUCLEOTIDE SEQUENCE [LARGE SCALE GENOMIC DNA]</scope>
    <source>
        <strain evidence="7 8">JCM 15914</strain>
    </source>
</reference>
<evidence type="ECO:0000256" key="3">
    <source>
        <dbReference type="ARBA" id="ARBA00022989"/>
    </source>
</evidence>
<feature type="transmembrane region" description="Helical" evidence="5">
    <location>
        <begin position="89"/>
        <end position="109"/>
    </location>
</feature>
<feature type="domain" description="Major facilitator superfamily (MFS) profile" evidence="6">
    <location>
        <begin position="228"/>
        <end position="415"/>
    </location>
</feature>
<feature type="transmembrane region" description="Helical" evidence="5">
    <location>
        <begin position="186"/>
        <end position="206"/>
    </location>
</feature>
<proteinExistence type="predicted"/>
<dbReference type="RefSeq" id="WP_344225166.1">
    <property type="nucleotide sequence ID" value="NZ_BAAAQA010000025.1"/>
</dbReference>
<feature type="transmembrane region" description="Helical" evidence="5">
    <location>
        <begin position="298"/>
        <end position="315"/>
    </location>
</feature>
<dbReference type="InterPro" id="IPR020846">
    <property type="entry name" value="MFS_dom"/>
</dbReference>
<sequence length="415" mass="42101">MSSSTAPQAQRPLSSQNSLVEAGGWPFLITAFIGRLPAATVQLGLLLYVSGAGLSLGLAGITVAAVGLGSAVGAPLVGRLVDHFGPLPVVTGATLVQLLSLAALLLTVVNEGPTALILVCAALVGSANPQVGAIARAHWSGLARRRRQPRLISRALGYETACDETSFILGPVIAGLLVGLLGPNPALLTIMAWVIVGQGAFIVYLARHRTEHGAATVEETAAGGIGGISITKVVPPMIVCLCVGTVFGSTQTALTSINAIRGTEAYTGIIYGFMGAGSAVASILVSRLPERFPLSLRVAIGASIIALTCVGLLSLPGTPVIAALFVIIGVGVGTMLVSSFGRGERIAPSHRIASVMTMLTTCLVLGVSLGAALGGVLSVQPERGFMLTMAAAVVGVLASIALHITKPERPATHQE</sequence>
<dbReference type="EMBL" id="BAAAQA010000025">
    <property type="protein sequence ID" value="GAA2120900.1"/>
    <property type="molecule type" value="Genomic_DNA"/>
</dbReference>
<feature type="transmembrane region" description="Helical" evidence="5">
    <location>
        <begin position="352"/>
        <end position="373"/>
    </location>
</feature>
<keyword evidence="4 5" id="KW-0472">Membrane</keyword>
<dbReference type="Gene3D" id="1.20.1250.20">
    <property type="entry name" value="MFS general substrate transporter like domains"/>
    <property type="match status" value="2"/>
</dbReference>
<feature type="transmembrane region" description="Helical" evidence="5">
    <location>
        <begin position="385"/>
        <end position="404"/>
    </location>
</feature>
<dbReference type="InterPro" id="IPR011701">
    <property type="entry name" value="MFS"/>
</dbReference>
<protein>
    <submittedName>
        <fullName evidence="7">MFS transporter</fullName>
    </submittedName>
</protein>
<accession>A0ABN2Y5P8</accession>
<dbReference type="SUPFAM" id="SSF103473">
    <property type="entry name" value="MFS general substrate transporter"/>
    <property type="match status" value="1"/>
</dbReference>
<dbReference type="Proteomes" id="UP001500166">
    <property type="component" value="Unassembled WGS sequence"/>
</dbReference>
<feature type="transmembrane region" description="Helical" evidence="5">
    <location>
        <begin position="25"/>
        <end position="48"/>
    </location>
</feature>
<dbReference type="PANTHER" id="PTHR23542">
    <property type="match status" value="1"/>
</dbReference>
<dbReference type="PROSITE" id="PS50850">
    <property type="entry name" value="MFS"/>
    <property type="match status" value="1"/>
</dbReference>
<evidence type="ECO:0000256" key="4">
    <source>
        <dbReference type="ARBA" id="ARBA00023136"/>
    </source>
</evidence>
<dbReference type="Pfam" id="PF07690">
    <property type="entry name" value="MFS_1"/>
    <property type="match status" value="1"/>
</dbReference>
<feature type="transmembrane region" description="Helical" evidence="5">
    <location>
        <begin position="321"/>
        <end position="340"/>
    </location>
</feature>
<evidence type="ECO:0000313" key="8">
    <source>
        <dbReference type="Proteomes" id="UP001500166"/>
    </source>
</evidence>
<evidence type="ECO:0000259" key="6">
    <source>
        <dbReference type="PROSITE" id="PS50850"/>
    </source>
</evidence>
<comment type="subcellular location">
    <subcellularLocation>
        <location evidence="1">Cell membrane</location>
        <topology evidence="1">Multi-pass membrane protein</topology>
    </subcellularLocation>
</comment>
<dbReference type="PANTHER" id="PTHR23542:SF1">
    <property type="entry name" value="MAJOR FACILITATOR SUPERFAMILY (MFS) PROFILE DOMAIN-CONTAINING PROTEIN"/>
    <property type="match status" value="1"/>
</dbReference>
<name>A0ABN2Y5P8_9MICC</name>
<evidence type="ECO:0000256" key="5">
    <source>
        <dbReference type="SAM" id="Phobius"/>
    </source>
</evidence>
<keyword evidence="2 5" id="KW-0812">Transmembrane</keyword>